<feature type="transmembrane region" description="Helical" evidence="1">
    <location>
        <begin position="150"/>
        <end position="168"/>
    </location>
</feature>
<proteinExistence type="predicted"/>
<feature type="transmembrane region" description="Helical" evidence="1">
    <location>
        <begin position="70"/>
        <end position="92"/>
    </location>
</feature>
<evidence type="ECO:0000256" key="1">
    <source>
        <dbReference type="SAM" id="Phobius"/>
    </source>
</evidence>
<keyword evidence="1" id="KW-0472">Membrane</keyword>
<dbReference type="InterPro" id="IPR006938">
    <property type="entry name" value="DUF624"/>
</dbReference>
<feature type="transmembrane region" description="Helical" evidence="1">
    <location>
        <begin position="20"/>
        <end position="49"/>
    </location>
</feature>
<feature type="transmembrane region" description="Helical" evidence="1">
    <location>
        <begin position="104"/>
        <end position="129"/>
    </location>
</feature>
<evidence type="ECO:0000313" key="3">
    <source>
        <dbReference type="Proteomes" id="UP000824201"/>
    </source>
</evidence>
<keyword evidence="1" id="KW-0812">Transmembrane</keyword>
<name>A0A9D1JE09_9FIRM</name>
<gene>
    <name evidence="2" type="ORF">IAC96_12280</name>
</gene>
<evidence type="ECO:0000313" key="2">
    <source>
        <dbReference type="EMBL" id="HIR89713.1"/>
    </source>
</evidence>
<dbReference type="Proteomes" id="UP000824201">
    <property type="component" value="Unassembled WGS sequence"/>
</dbReference>
<dbReference type="EMBL" id="DVHN01000172">
    <property type="protein sequence ID" value="HIR89713.1"/>
    <property type="molecule type" value="Genomic_DNA"/>
</dbReference>
<accession>A0A9D1JE09</accession>
<reference evidence="2" key="1">
    <citation type="submission" date="2020-10" db="EMBL/GenBank/DDBJ databases">
        <authorList>
            <person name="Gilroy R."/>
        </authorList>
    </citation>
    <scope>NUCLEOTIDE SEQUENCE</scope>
    <source>
        <strain evidence="2">ChiW13-3771</strain>
    </source>
</reference>
<sequence>MNLFNEDGIWGRTFNFLGQLIALNLLWMVCSIPVITVGTSTTALYYCVLKLKKDGDCSIWKQYWKSFRQNFIQSTIIWIGILVIALCLWMEWRAASVASGGLGTIITYIVGAMAVLLVIVALYIFPIVAAFENKISKLLTHVVYFGTKNIGYVIVIAIITILPMYFTLLDTEMFPILLFVWLTCGFSLTAYANANFFWKLFQPFFPSDKKQN</sequence>
<dbReference type="Pfam" id="PF04854">
    <property type="entry name" value="DUF624"/>
    <property type="match status" value="1"/>
</dbReference>
<reference evidence="2" key="2">
    <citation type="journal article" date="2021" name="PeerJ">
        <title>Extensive microbial diversity within the chicken gut microbiome revealed by metagenomics and culture.</title>
        <authorList>
            <person name="Gilroy R."/>
            <person name="Ravi A."/>
            <person name="Getino M."/>
            <person name="Pursley I."/>
            <person name="Horton D.L."/>
            <person name="Alikhan N.F."/>
            <person name="Baker D."/>
            <person name="Gharbi K."/>
            <person name="Hall N."/>
            <person name="Watson M."/>
            <person name="Adriaenssens E.M."/>
            <person name="Foster-Nyarko E."/>
            <person name="Jarju S."/>
            <person name="Secka A."/>
            <person name="Antonio M."/>
            <person name="Oren A."/>
            <person name="Chaudhuri R.R."/>
            <person name="La Ragione R."/>
            <person name="Hildebrand F."/>
            <person name="Pallen M.J."/>
        </authorList>
    </citation>
    <scope>NUCLEOTIDE SEQUENCE</scope>
    <source>
        <strain evidence="2">ChiW13-3771</strain>
    </source>
</reference>
<keyword evidence="1" id="KW-1133">Transmembrane helix</keyword>
<dbReference type="AlphaFoldDB" id="A0A9D1JE09"/>
<feature type="transmembrane region" description="Helical" evidence="1">
    <location>
        <begin position="174"/>
        <end position="194"/>
    </location>
</feature>
<comment type="caution">
    <text evidence="2">The sequence shown here is derived from an EMBL/GenBank/DDBJ whole genome shotgun (WGS) entry which is preliminary data.</text>
</comment>
<organism evidence="2 3">
    <name type="scientific">Candidatus Fimimorpha faecalis</name>
    <dbReference type="NCBI Taxonomy" id="2840824"/>
    <lineage>
        <taxon>Bacteria</taxon>
        <taxon>Bacillati</taxon>
        <taxon>Bacillota</taxon>
        <taxon>Clostridia</taxon>
        <taxon>Eubacteriales</taxon>
        <taxon>Candidatus Fimimorpha</taxon>
    </lineage>
</organism>
<protein>
    <submittedName>
        <fullName evidence="2">DUF624 domain-containing protein</fullName>
    </submittedName>
</protein>